<feature type="region of interest" description="Disordered" evidence="3">
    <location>
        <begin position="767"/>
        <end position="792"/>
    </location>
</feature>
<dbReference type="SUPFAM" id="SSF57850">
    <property type="entry name" value="RING/U-box"/>
    <property type="match status" value="1"/>
</dbReference>
<dbReference type="Pfam" id="PF14570">
    <property type="entry name" value="zf-RING_4"/>
    <property type="match status" value="1"/>
</dbReference>
<dbReference type="FunFam" id="3.30.40.10:FF:000155">
    <property type="entry name" value="RNA binding (RRM/RBD/RNP motifs) family protein"/>
    <property type="match status" value="1"/>
</dbReference>
<dbReference type="InterPro" id="IPR003954">
    <property type="entry name" value="RRM_euk-type"/>
</dbReference>
<dbReference type="InterPro" id="IPR013083">
    <property type="entry name" value="Znf_RING/FYVE/PHD"/>
</dbReference>
<feature type="region of interest" description="Disordered" evidence="3">
    <location>
        <begin position="472"/>
        <end position="494"/>
    </location>
</feature>
<name>A0A803M818_CHEQI</name>
<dbReference type="Gramene" id="AUR62025044-RA">
    <property type="protein sequence ID" value="AUR62025044-RA:cds"/>
    <property type="gene ID" value="AUR62025044"/>
</dbReference>
<keyword evidence="1" id="KW-0479">Metal-binding</keyword>
<dbReference type="InterPro" id="IPR034261">
    <property type="entry name" value="CNOT4_RRM"/>
</dbReference>
<dbReference type="CDD" id="cd12438">
    <property type="entry name" value="RRM_CNOT4"/>
    <property type="match status" value="1"/>
</dbReference>
<evidence type="ECO:0000256" key="1">
    <source>
        <dbReference type="PROSITE-ProRule" id="PRU00175"/>
    </source>
</evidence>
<dbReference type="AlphaFoldDB" id="A0A803M818"/>
<feature type="region of interest" description="Disordered" evidence="3">
    <location>
        <begin position="286"/>
        <end position="314"/>
    </location>
</feature>
<evidence type="ECO:0000259" key="4">
    <source>
        <dbReference type="PROSITE" id="PS50089"/>
    </source>
</evidence>
<evidence type="ECO:0000256" key="3">
    <source>
        <dbReference type="SAM" id="MobiDB-lite"/>
    </source>
</evidence>
<dbReference type="GO" id="GO:0003723">
    <property type="term" value="F:RNA binding"/>
    <property type="evidence" value="ECO:0007669"/>
    <property type="project" value="UniProtKB-UniRule"/>
</dbReference>
<dbReference type="GO" id="GO:0008270">
    <property type="term" value="F:zinc ion binding"/>
    <property type="evidence" value="ECO:0007669"/>
    <property type="project" value="UniProtKB-KW"/>
</dbReference>
<keyword evidence="2" id="KW-0694">RNA-binding</keyword>
<proteinExistence type="predicted"/>
<dbReference type="InterPro" id="IPR000504">
    <property type="entry name" value="RRM_dom"/>
</dbReference>
<dbReference type="PANTHER" id="PTHR12603:SF36">
    <property type="entry name" value="RNA BINDING (RRM_RBD_RNP MOTIFS) FAMILY PROTEIN"/>
    <property type="match status" value="1"/>
</dbReference>
<dbReference type="FunFam" id="3.30.70.330:FF:000161">
    <property type="entry name" value="RNA binding (RRM/RBD/RNP motifs) family protein"/>
    <property type="match status" value="1"/>
</dbReference>
<evidence type="ECO:0008006" key="8">
    <source>
        <dbReference type="Google" id="ProtNLM"/>
    </source>
</evidence>
<reference evidence="6" key="2">
    <citation type="submission" date="2021-03" db="UniProtKB">
        <authorList>
            <consortium name="EnsemblPlants"/>
        </authorList>
    </citation>
    <scope>IDENTIFICATION</scope>
</reference>
<dbReference type="OMA" id="VGMEAKC"/>
<dbReference type="InterPro" id="IPR001841">
    <property type="entry name" value="Znf_RING"/>
</dbReference>
<dbReference type="Gene3D" id="3.30.70.330">
    <property type="match status" value="1"/>
</dbReference>
<keyword evidence="1" id="KW-0863">Zinc-finger</keyword>
<feature type="compositionally biased region" description="Polar residues" evidence="3">
    <location>
        <begin position="435"/>
        <end position="447"/>
    </location>
</feature>
<dbReference type="PROSITE" id="PS50102">
    <property type="entry name" value="RRM"/>
    <property type="match status" value="1"/>
</dbReference>
<dbReference type="GO" id="GO:0030014">
    <property type="term" value="C:CCR4-NOT complex"/>
    <property type="evidence" value="ECO:0007669"/>
    <property type="project" value="InterPro"/>
</dbReference>
<dbReference type="PROSITE" id="PS50089">
    <property type="entry name" value="ZF_RING_2"/>
    <property type="match status" value="1"/>
</dbReference>
<evidence type="ECO:0000259" key="5">
    <source>
        <dbReference type="PROSITE" id="PS50102"/>
    </source>
</evidence>
<dbReference type="PANTHER" id="PTHR12603">
    <property type="entry name" value="CCR4-NOT TRANSCRIPTION COMPLEX RELATED"/>
    <property type="match status" value="1"/>
</dbReference>
<evidence type="ECO:0000313" key="7">
    <source>
        <dbReference type="Proteomes" id="UP000596660"/>
    </source>
</evidence>
<feature type="domain" description="RING-type" evidence="4">
    <location>
        <begin position="9"/>
        <end position="57"/>
    </location>
</feature>
<dbReference type="EnsemblPlants" id="AUR62025044-RA">
    <property type="protein sequence ID" value="AUR62025044-RA:cds"/>
    <property type="gene ID" value="AUR62025044"/>
</dbReference>
<protein>
    <recommendedName>
        <fullName evidence="8">CCR4-NOT transcription complex subunit 4</fullName>
    </recommendedName>
</protein>
<keyword evidence="7" id="KW-1185">Reference proteome</keyword>
<feature type="compositionally biased region" description="Low complexity" evidence="3">
    <location>
        <begin position="292"/>
        <end position="309"/>
    </location>
</feature>
<dbReference type="SUPFAM" id="SSF54928">
    <property type="entry name" value="RNA-binding domain, RBD"/>
    <property type="match status" value="1"/>
</dbReference>
<sequence length="991" mass="109008">MSDEGEKTCPLCAEEMDLTDQQLKPCRCGYEICVWCWHHIMDMAEKDESEGRCPACRTAYDKDRIVGMAANCERLVQEVNMEKKHKSQKAKVKTSDSRKQLSSVRVIQRNLVYIVGLPLELADEDLLQHKDYFAQYGKVLKVSISRTSAGTIQQFANNTCSVRHDQRVVFRYITYSKEEEAIRCIQSVHGFILDARPLRACFGTTKYCHAWLRNVPCTNPDCLYLHEIGSQEDSFTKDEIISAYTRVQEITGVTNNMQRRAGTVLPPPADDYCNISSAVIEKPTVKNTSTNSASYSKGSPPNSSSGRSGALPPAASWGARVSNCNLPSVSLAGSNGSTKQKAETVHEPPVLATIVSDFIPSDIGKKQMSNEEIIANQTNSKMENPEMVKKHAGNSSQRNVSEVSSTLLVASAGKSVSQSSCSPAISSDVEGGEQLLSTNSLDGQPCSSGEDKGSSSVMDGKIQKLCSDLSSLSTDQQLNSEHSEVDRPNEASEVRSDMQASVLHNVSSETEDDFNNQRLRDAIVINQAAIPTSSPLHLLSHLRAPLQSHGGADCAGNYTAASSIVNRLTDECLTTNVSSASVASNGFLDRFVSHTPEQDSSFLFRGLQGSHMGRFDGELAYIESQPALDMGENNIISNILSLDLDSWDDSLTSPQNLAKLLHETDKQEGTVNLAGSFKGQYSNQSRFSFARQEDPRNHLFDMEPSLGNIGQAAKNPPFGQEFHGIRDPYFDRMGNGFGFPHRNIELSDNLTSGHSIFPTNKLSLSRSQVSAPPGFSAPSRPPPPGFSSHERSDQTFDLMKSGNHMVDTPSFFRNPYQTPPSGNVSPANDIEFIDPAILAVGKGRLPGGFNNSSIDMRSNYPVQPPAFENDSRLQLLMQRSLSPHQNLRYTEARDNFSPPNDAYGFSSRHMDQSQVSNHAPFSQFSLQQPPRNTAVSNGHWDNWSELQTANDIGIAELLRNERLGNKFYGGYEDAKFRMTNSGDIYNRSFGM</sequence>
<feature type="domain" description="RRM" evidence="5">
    <location>
        <begin position="110"/>
        <end position="205"/>
    </location>
</feature>
<dbReference type="Gene3D" id="3.30.40.10">
    <property type="entry name" value="Zinc/RING finger domain, C3HC4 (zinc finger)"/>
    <property type="match status" value="1"/>
</dbReference>
<dbReference type="InterPro" id="IPR039780">
    <property type="entry name" value="Mot2"/>
</dbReference>
<keyword evidence="1" id="KW-0862">Zinc</keyword>
<dbReference type="InterPro" id="IPR035979">
    <property type="entry name" value="RBD_domain_sf"/>
</dbReference>
<dbReference type="Proteomes" id="UP000596660">
    <property type="component" value="Unplaced"/>
</dbReference>
<dbReference type="GO" id="GO:0004842">
    <property type="term" value="F:ubiquitin-protein transferase activity"/>
    <property type="evidence" value="ECO:0007669"/>
    <property type="project" value="InterPro"/>
</dbReference>
<dbReference type="GO" id="GO:0016567">
    <property type="term" value="P:protein ubiquitination"/>
    <property type="evidence" value="ECO:0007669"/>
    <property type="project" value="TreeGrafter"/>
</dbReference>
<dbReference type="InterPro" id="IPR012677">
    <property type="entry name" value="Nucleotide-bd_a/b_plait_sf"/>
</dbReference>
<dbReference type="CDD" id="cd16618">
    <property type="entry name" value="mRING-HC-C4C4_CNOT4"/>
    <property type="match status" value="1"/>
</dbReference>
<dbReference type="SMART" id="SM00361">
    <property type="entry name" value="RRM_1"/>
    <property type="match status" value="1"/>
</dbReference>
<dbReference type="InterPro" id="IPR039515">
    <property type="entry name" value="NOT4_mRING-HC-C4C4"/>
</dbReference>
<organism evidence="6 7">
    <name type="scientific">Chenopodium quinoa</name>
    <name type="common">Quinoa</name>
    <dbReference type="NCBI Taxonomy" id="63459"/>
    <lineage>
        <taxon>Eukaryota</taxon>
        <taxon>Viridiplantae</taxon>
        <taxon>Streptophyta</taxon>
        <taxon>Embryophyta</taxon>
        <taxon>Tracheophyta</taxon>
        <taxon>Spermatophyta</taxon>
        <taxon>Magnoliopsida</taxon>
        <taxon>eudicotyledons</taxon>
        <taxon>Gunneridae</taxon>
        <taxon>Pentapetalae</taxon>
        <taxon>Caryophyllales</taxon>
        <taxon>Chenopodiaceae</taxon>
        <taxon>Chenopodioideae</taxon>
        <taxon>Atripliceae</taxon>
        <taxon>Chenopodium</taxon>
    </lineage>
</organism>
<feature type="compositionally biased region" description="Basic and acidic residues" evidence="3">
    <location>
        <begin position="481"/>
        <end position="494"/>
    </location>
</feature>
<accession>A0A803M818</accession>
<reference evidence="6" key="1">
    <citation type="journal article" date="2017" name="Nature">
        <title>The genome of Chenopodium quinoa.</title>
        <authorList>
            <person name="Jarvis D.E."/>
            <person name="Ho Y.S."/>
            <person name="Lightfoot D.J."/>
            <person name="Schmoeckel S.M."/>
            <person name="Li B."/>
            <person name="Borm T.J.A."/>
            <person name="Ohyanagi H."/>
            <person name="Mineta K."/>
            <person name="Michell C.T."/>
            <person name="Saber N."/>
            <person name="Kharbatia N.M."/>
            <person name="Rupper R.R."/>
            <person name="Sharp A.R."/>
            <person name="Dally N."/>
            <person name="Boughton B.A."/>
            <person name="Woo Y.H."/>
            <person name="Gao G."/>
            <person name="Schijlen E.G.W.M."/>
            <person name="Guo X."/>
            <person name="Momin A.A."/>
            <person name="Negrao S."/>
            <person name="Al-Babili S."/>
            <person name="Gehring C."/>
            <person name="Roessner U."/>
            <person name="Jung C."/>
            <person name="Murphy K."/>
            <person name="Arold S.T."/>
            <person name="Gojobori T."/>
            <person name="van der Linden C.G."/>
            <person name="van Loo E.N."/>
            <person name="Jellen E.N."/>
            <person name="Maughan P.J."/>
            <person name="Tester M."/>
        </authorList>
    </citation>
    <scope>NUCLEOTIDE SEQUENCE [LARGE SCALE GENOMIC DNA]</scope>
    <source>
        <strain evidence="6">cv. PI 614886</strain>
    </source>
</reference>
<evidence type="ECO:0000313" key="6">
    <source>
        <dbReference type="EnsemblPlants" id="AUR62025044-RA:cds"/>
    </source>
</evidence>
<evidence type="ECO:0000256" key="2">
    <source>
        <dbReference type="PROSITE-ProRule" id="PRU00176"/>
    </source>
</evidence>
<feature type="region of interest" description="Disordered" evidence="3">
    <location>
        <begin position="435"/>
        <end position="458"/>
    </location>
</feature>